<gene>
    <name evidence="1" type="ORF">L211DRAFT_227259</name>
</gene>
<dbReference type="AlphaFoldDB" id="A0A3N4LM46"/>
<dbReference type="Proteomes" id="UP000267821">
    <property type="component" value="Unassembled WGS sequence"/>
</dbReference>
<dbReference type="OrthoDB" id="5352472at2759"/>
<dbReference type="InParanoid" id="A0A3N4LM46"/>
<name>A0A3N4LM46_9PEZI</name>
<evidence type="ECO:0000313" key="1">
    <source>
        <dbReference type="EMBL" id="RPB23876.1"/>
    </source>
</evidence>
<organism evidence="1 2">
    <name type="scientific">Terfezia boudieri ATCC MYA-4762</name>
    <dbReference type="NCBI Taxonomy" id="1051890"/>
    <lineage>
        <taxon>Eukaryota</taxon>
        <taxon>Fungi</taxon>
        <taxon>Dikarya</taxon>
        <taxon>Ascomycota</taxon>
        <taxon>Pezizomycotina</taxon>
        <taxon>Pezizomycetes</taxon>
        <taxon>Pezizales</taxon>
        <taxon>Pezizaceae</taxon>
        <taxon>Terfezia</taxon>
    </lineage>
</organism>
<evidence type="ECO:0000313" key="2">
    <source>
        <dbReference type="Proteomes" id="UP000267821"/>
    </source>
</evidence>
<dbReference type="EMBL" id="ML121544">
    <property type="protein sequence ID" value="RPB23876.1"/>
    <property type="molecule type" value="Genomic_DNA"/>
</dbReference>
<keyword evidence="2" id="KW-1185">Reference proteome</keyword>
<protein>
    <submittedName>
        <fullName evidence="1">Uncharacterized protein</fullName>
    </submittedName>
</protein>
<sequence>MPSVLLPNTASPFAPRSPPTVVLNRTVEPWLTATLKRINRVKRPLNSAPQHMRCLTETLSSPTSLWNLCTLIVSRAPEAQLVKDSNLLVEALQNTKLLHIQAYVVHIDFVLSHEIAFKLSAETIADLISYHKNIYLVDQEASTWQWTEKESQIKKLHEEFVQTVNKFVFRTDAIALEGIEEDGAGELLCGRSNEVKSAVMGFFCPLLPPPPKVTESVRPPPTILPSSPGSNWWAPTLPNHTIYPVDPWKVIPSSPATSDQTSPLTTAAPSQQNLWASIGLNDGMDSPVSHYSTSNPHSYYQTSSLAQLPLPSLVAQQCNPGNTFNLVGIQTLSSPLLPHFDNQHPLIW</sequence>
<accession>A0A3N4LM46</accession>
<dbReference type="STRING" id="1051890.A0A3N4LM46"/>
<reference evidence="1 2" key="1">
    <citation type="journal article" date="2018" name="Nat. Ecol. Evol.">
        <title>Pezizomycetes genomes reveal the molecular basis of ectomycorrhizal truffle lifestyle.</title>
        <authorList>
            <person name="Murat C."/>
            <person name="Payen T."/>
            <person name="Noel B."/>
            <person name="Kuo A."/>
            <person name="Morin E."/>
            <person name="Chen J."/>
            <person name="Kohler A."/>
            <person name="Krizsan K."/>
            <person name="Balestrini R."/>
            <person name="Da Silva C."/>
            <person name="Montanini B."/>
            <person name="Hainaut M."/>
            <person name="Levati E."/>
            <person name="Barry K.W."/>
            <person name="Belfiori B."/>
            <person name="Cichocki N."/>
            <person name="Clum A."/>
            <person name="Dockter R.B."/>
            <person name="Fauchery L."/>
            <person name="Guy J."/>
            <person name="Iotti M."/>
            <person name="Le Tacon F."/>
            <person name="Lindquist E.A."/>
            <person name="Lipzen A."/>
            <person name="Malagnac F."/>
            <person name="Mello A."/>
            <person name="Molinier V."/>
            <person name="Miyauchi S."/>
            <person name="Poulain J."/>
            <person name="Riccioni C."/>
            <person name="Rubini A."/>
            <person name="Sitrit Y."/>
            <person name="Splivallo R."/>
            <person name="Traeger S."/>
            <person name="Wang M."/>
            <person name="Zifcakova L."/>
            <person name="Wipf D."/>
            <person name="Zambonelli A."/>
            <person name="Paolocci F."/>
            <person name="Nowrousian M."/>
            <person name="Ottonello S."/>
            <person name="Baldrian P."/>
            <person name="Spatafora J.W."/>
            <person name="Henrissat B."/>
            <person name="Nagy L.G."/>
            <person name="Aury J.M."/>
            <person name="Wincker P."/>
            <person name="Grigoriev I.V."/>
            <person name="Bonfante P."/>
            <person name="Martin F.M."/>
        </authorList>
    </citation>
    <scope>NUCLEOTIDE SEQUENCE [LARGE SCALE GENOMIC DNA]</scope>
    <source>
        <strain evidence="1 2">ATCC MYA-4762</strain>
    </source>
</reference>
<proteinExistence type="predicted"/>